<evidence type="ECO:0000256" key="2">
    <source>
        <dbReference type="ARBA" id="ARBA00023002"/>
    </source>
</evidence>
<dbReference type="SUPFAM" id="SSF51735">
    <property type="entry name" value="NAD(P)-binding Rossmann-fold domains"/>
    <property type="match status" value="1"/>
</dbReference>
<dbReference type="PRINTS" id="PR00081">
    <property type="entry name" value="GDHRDH"/>
</dbReference>
<dbReference type="AlphaFoldDB" id="A0A7H0H3T9"/>
<dbReference type="InterPro" id="IPR036291">
    <property type="entry name" value="NAD(P)-bd_dom_sf"/>
</dbReference>
<dbReference type="InterPro" id="IPR002347">
    <property type="entry name" value="SDR_fam"/>
</dbReference>
<dbReference type="PANTHER" id="PTHR44196">
    <property type="entry name" value="DEHYDROGENASE/REDUCTASE SDR FAMILY MEMBER 7B"/>
    <property type="match status" value="1"/>
</dbReference>
<dbReference type="Gene3D" id="3.40.50.720">
    <property type="entry name" value="NAD(P)-binding Rossmann-like Domain"/>
    <property type="match status" value="1"/>
</dbReference>
<dbReference type="CDD" id="cd05233">
    <property type="entry name" value="SDR_c"/>
    <property type="match status" value="1"/>
</dbReference>
<organism evidence="4 5">
    <name type="scientific">Tessaracoccus defluvii</name>
    <dbReference type="NCBI Taxonomy" id="1285901"/>
    <lineage>
        <taxon>Bacteria</taxon>
        <taxon>Bacillati</taxon>
        <taxon>Actinomycetota</taxon>
        <taxon>Actinomycetes</taxon>
        <taxon>Propionibacteriales</taxon>
        <taxon>Propionibacteriaceae</taxon>
        <taxon>Tessaracoccus</taxon>
    </lineage>
</organism>
<sequence>MVSALITGGTSGIGHAFAREFASRGVDLVLVARDTARLEAVAAELHTVHGVDVEIITADLSERADMERVAERIEDPKRPLDWVVNNAGFGLHSTVLDPDDVDTHAKALNVMCLAVLVLGGAAGRAMRGRGHGHIINVASSSASIFTGNYSAIKAWARTYSTSLAMELQGSGVKVTALLPGWVRTEFHGRAGINASKLPNIVWIDPDKLVRTCLADAERGRIESIPDWKWRAAMVVADHGPRAITRFVSAKLTASRKKH</sequence>
<evidence type="ECO:0000256" key="3">
    <source>
        <dbReference type="RuleBase" id="RU000363"/>
    </source>
</evidence>
<accession>A0A7H0H3T9</accession>
<dbReference type="Pfam" id="PF00106">
    <property type="entry name" value="adh_short"/>
    <property type="match status" value="1"/>
</dbReference>
<dbReference type="EMBL" id="CP060789">
    <property type="protein sequence ID" value="QNP55205.1"/>
    <property type="molecule type" value="Genomic_DNA"/>
</dbReference>
<dbReference type="PRINTS" id="PR00080">
    <property type="entry name" value="SDRFAMILY"/>
</dbReference>
<dbReference type="PIRSF" id="PIRSF000126">
    <property type="entry name" value="11-beta-HSD1"/>
    <property type="match status" value="1"/>
</dbReference>
<name>A0A7H0H3T9_9ACTN</name>
<keyword evidence="2" id="KW-0560">Oxidoreductase</keyword>
<keyword evidence="5" id="KW-1185">Reference proteome</keyword>
<evidence type="ECO:0000313" key="5">
    <source>
        <dbReference type="Proteomes" id="UP000516117"/>
    </source>
</evidence>
<dbReference type="KEGG" id="tdf:H9L22_13245"/>
<proteinExistence type="inferred from homology"/>
<dbReference type="RefSeq" id="WP_187720341.1">
    <property type="nucleotide sequence ID" value="NZ_BAABBL010000007.1"/>
</dbReference>
<dbReference type="GO" id="GO:0016491">
    <property type="term" value="F:oxidoreductase activity"/>
    <property type="evidence" value="ECO:0007669"/>
    <property type="project" value="UniProtKB-KW"/>
</dbReference>
<dbReference type="Proteomes" id="UP000516117">
    <property type="component" value="Chromosome"/>
</dbReference>
<gene>
    <name evidence="4" type="ORF">H9L22_13245</name>
</gene>
<reference evidence="4 5" key="1">
    <citation type="submission" date="2020-08" db="EMBL/GenBank/DDBJ databases">
        <title>Genome sequence of Tessaracoccus defluvii JCM 17540T.</title>
        <authorList>
            <person name="Hyun D.-W."/>
            <person name="Bae J.-W."/>
        </authorList>
    </citation>
    <scope>NUCLEOTIDE SEQUENCE [LARGE SCALE GENOMIC DNA]</scope>
    <source>
        <strain evidence="4 5">JCM 17540</strain>
    </source>
</reference>
<evidence type="ECO:0000256" key="1">
    <source>
        <dbReference type="ARBA" id="ARBA00006484"/>
    </source>
</evidence>
<comment type="similarity">
    <text evidence="1 3">Belongs to the short-chain dehydrogenases/reductases (SDR) family.</text>
</comment>
<dbReference type="PANTHER" id="PTHR44196:SF2">
    <property type="entry name" value="SHORT-CHAIN DEHYDROGENASE-RELATED"/>
    <property type="match status" value="1"/>
</dbReference>
<protein>
    <submittedName>
        <fullName evidence="4">SDR family NAD(P)-dependent oxidoreductase</fullName>
    </submittedName>
</protein>
<evidence type="ECO:0000313" key="4">
    <source>
        <dbReference type="EMBL" id="QNP55205.1"/>
    </source>
</evidence>
<dbReference type="GO" id="GO:0016020">
    <property type="term" value="C:membrane"/>
    <property type="evidence" value="ECO:0007669"/>
    <property type="project" value="TreeGrafter"/>
</dbReference>